<feature type="transmembrane region" description="Helical" evidence="1">
    <location>
        <begin position="73"/>
        <end position="92"/>
    </location>
</feature>
<proteinExistence type="predicted"/>
<dbReference type="AlphaFoldDB" id="A0AAD3D406"/>
<evidence type="ECO:0000313" key="2">
    <source>
        <dbReference type="EMBL" id="GFH57097.1"/>
    </source>
</evidence>
<organism evidence="2 3">
    <name type="scientific">Chaetoceros tenuissimus</name>
    <dbReference type="NCBI Taxonomy" id="426638"/>
    <lineage>
        <taxon>Eukaryota</taxon>
        <taxon>Sar</taxon>
        <taxon>Stramenopiles</taxon>
        <taxon>Ochrophyta</taxon>
        <taxon>Bacillariophyta</taxon>
        <taxon>Coscinodiscophyceae</taxon>
        <taxon>Chaetocerotophycidae</taxon>
        <taxon>Chaetocerotales</taxon>
        <taxon>Chaetocerotaceae</taxon>
        <taxon>Chaetoceros</taxon>
    </lineage>
</organism>
<reference evidence="2 3" key="1">
    <citation type="journal article" date="2021" name="Sci. Rep.">
        <title>The genome of the diatom Chaetoceros tenuissimus carries an ancient integrated fragment of an extant virus.</title>
        <authorList>
            <person name="Hongo Y."/>
            <person name="Kimura K."/>
            <person name="Takaki Y."/>
            <person name="Yoshida Y."/>
            <person name="Baba S."/>
            <person name="Kobayashi G."/>
            <person name="Nagasaki K."/>
            <person name="Hano T."/>
            <person name="Tomaru Y."/>
        </authorList>
    </citation>
    <scope>NUCLEOTIDE SEQUENCE [LARGE SCALE GENOMIC DNA]</scope>
    <source>
        <strain evidence="2 3">NIES-3715</strain>
    </source>
</reference>
<keyword evidence="3" id="KW-1185">Reference proteome</keyword>
<protein>
    <submittedName>
        <fullName evidence="2">Uncharacterized protein</fullName>
    </submittedName>
</protein>
<name>A0AAD3D406_9STRA</name>
<keyword evidence="1" id="KW-0812">Transmembrane</keyword>
<feature type="transmembrane region" description="Helical" evidence="1">
    <location>
        <begin position="104"/>
        <end position="123"/>
    </location>
</feature>
<keyword evidence="1" id="KW-0472">Membrane</keyword>
<dbReference type="EMBL" id="BLLK01000057">
    <property type="protein sequence ID" value="GFH57097.1"/>
    <property type="molecule type" value="Genomic_DNA"/>
</dbReference>
<accession>A0AAD3D406</accession>
<sequence>MSGATCLLCGTRFFGKTEEVPGVFHVATKFFHLNFVPLYPKGSCLVIDKPMSPSTRGHVGVAIPLNKKSVGLAWARGLAWVTFVFSTVYTMGTSDGSEPQADDTSGSILQIVMLVSLVLALYLQLRKRTKHASYDRAIELCSHFNSEIRPIIERSVNEHFNKLESGRVPLQTTLEEVDDVFECTNKMHSKVGNINDTDRDIV</sequence>
<gene>
    <name evidence="2" type="ORF">CTEN210_13573</name>
</gene>
<comment type="caution">
    <text evidence="2">The sequence shown here is derived from an EMBL/GenBank/DDBJ whole genome shotgun (WGS) entry which is preliminary data.</text>
</comment>
<keyword evidence="1" id="KW-1133">Transmembrane helix</keyword>
<evidence type="ECO:0000256" key="1">
    <source>
        <dbReference type="SAM" id="Phobius"/>
    </source>
</evidence>
<evidence type="ECO:0000313" key="3">
    <source>
        <dbReference type="Proteomes" id="UP001054902"/>
    </source>
</evidence>
<dbReference type="Proteomes" id="UP001054902">
    <property type="component" value="Unassembled WGS sequence"/>
</dbReference>